<feature type="domain" description="G-protein coupled receptors family 1 profile" evidence="8">
    <location>
        <begin position="24"/>
        <end position="254"/>
    </location>
</feature>
<dbReference type="GO" id="GO:0004930">
    <property type="term" value="F:G protein-coupled receptor activity"/>
    <property type="evidence" value="ECO:0007669"/>
    <property type="project" value="InterPro"/>
</dbReference>
<evidence type="ECO:0000259" key="8">
    <source>
        <dbReference type="PROSITE" id="PS50262"/>
    </source>
</evidence>
<dbReference type="GO" id="GO:0005886">
    <property type="term" value="C:plasma membrane"/>
    <property type="evidence" value="ECO:0007669"/>
    <property type="project" value="UniProtKB-SubCell"/>
</dbReference>
<dbReference type="InterPro" id="IPR000276">
    <property type="entry name" value="GPCR_Rhodpsn"/>
</dbReference>
<evidence type="ECO:0000256" key="7">
    <source>
        <dbReference type="SAM" id="Phobius"/>
    </source>
</evidence>
<proteinExistence type="predicted"/>
<feature type="transmembrane region" description="Helical" evidence="7">
    <location>
        <begin position="200"/>
        <end position="229"/>
    </location>
</feature>
<dbReference type="EnsemblMetazoa" id="CLYHEMT018476.1">
    <property type="protein sequence ID" value="CLYHEMP018476.1"/>
    <property type="gene ID" value="CLYHEMG018476"/>
</dbReference>
<feature type="transmembrane region" description="Helical" evidence="7">
    <location>
        <begin position="235"/>
        <end position="257"/>
    </location>
</feature>
<evidence type="ECO:0000256" key="6">
    <source>
        <dbReference type="ARBA" id="ARBA00023170"/>
    </source>
</evidence>
<evidence type="ECO:0000313" key="9">
    <source>
        <dbReference type="EnsemblMetazoa" id="CLYHEMP018476.1"/>
    </source>
</evidence>
<dbReference type="PANTHER" id="PTHR24241">
    <property type="entry name" value="NEUROPEPTIDE RECEPTOR-RELATED G-PROTEIN COUPLED RECEPTOR"/>
    <property type="match status" value="1"/>
</dbReference>
<comment type="subcellular location">
    <subcellularLocation>
        <location evidence="1">Cell membrane</location>
        <topology evidence="1">Multi-pass membrane protein</topology>
    </subcellularLocation>
</comment>
<evidence type="ECO:0000256" key="5">
    <source>
        <dbReference type="ARBA" id="ARBA00023136"/>
    </source>
</evidence>
<evidence type="ECO:0000256" key="2">
    <source>
        <dbReference type="ARBA" id="ARBA00022475"/>
    </source>
</evidence>
<dbReference type="Pfam" id="PF00001">
    <property type="entry name" value="7tm_1"/>
    <property type="match status" value="1"/>
</dbReference>
<feature type="transmembrane region" description="Helical" evidence="7">
    <location>
        <begin position="122"/>
        <end position="142"/>
    </location>
</feature>
<reference evidence="9" key="1">
    <citation type="submission" date="2021-01" db="UniProtKB">
        <authorList>
            <consortium name="EnsemblMetazoa"/>
        </authorList>
    </citation>
    <scope>IDENTIFICATION</scope>
</reference>
<sequence>MLQDITSIAWAKMVIFLLSGALHGFGLYILNRVRPHPLFNDVQRIYLMHLSICEMFISIENSLVEFVLRVTLGKTPDLLNRLMDIGSFTWFIGIMILMTIDRFFTVYYPLRYPVYWNKRKSQFAVGGLLSMSAIMAVVYTFIPMETQMRLLVRAYYWFSFLVVFLVVILVTYLFILKKIAQNNSSTSAGSQNNSRFKRSLLVPTLIMSTFILLWAVPFLVSFVGIYVKLDIPAKVWQYAIIIFGIGFCLDAITYIFLQPSLKNEIKKLFFTRASTDISQR</sequence>
<evidence type="ECO:0000313" key="10">
    <source>
        <dbReference type="Proteomes" id="UP000594262"/>
    </source>
</evidence>
<evidence type="ECO:0000256" key="3">
    <source>
        <dbReference type="ARBA" id="ARBA00022692"/>
    </source>
</evidence>
<keyword evidence="10" id="KW-1185">Reference proteome</keyword>
<dbReference type="Gene3D" id="1.20.1070.10">
    <property type="entry name" value="Rhodopsin 7-helix transmembrane proteins"/>
    <property type="match status" value="1"/>
</dbReference>
<keyword evidence="5 7" id="KW-0472">Membrane</keyword>
<accession>A0A7M6DNN5</accession>
<keyword evidence="6" id="KW-0675">Receptor</keyword>
<keyword evidence="2" id="KW-1003">Cell membrane</keyword>
<keyword evidence="3 7" id="KW-0812">Transmembrane</keyword>
<organism evidence="9 10">
    <name type="scientific">Clytia hemisphaerica</name>
    <dbReference type="NCBI Taxonomy" id="252671"/>
    <lineage>
        <taxon>Eukaryota</taxon>
        <taxon>Metazoa</taxon>
        <taxon>Cnidaria</taxon>
        <taxon>Hydrozoa</taxon>
        <taxon>Hydroidolina</taxon>
        <taxon>Leptothecata</taxon>
        <taxon>Obeliida</taxon>
        <taxon>Clytiidae</taxon>
        <taxon>Clytia</taxon>
    </lineage>
</organism>
<dbReference type="SUPFAM" id="SSF81321">
    <property type="entry name" value="Family A G protein-coupled receptor-like"/>
    <property type="match status" value="1"/>
</dbReference>
<feature type="transmembrane region" description="Helical" evidence="7">
    <location>
        <begin position="13"/>
        <end position="33"/>
    </location>
</feature>
<feature type="transmembrane region" description="Helical" evidence="7">
    <location>
        <begin position="88"/>
        <end position="110"/>
    </location>
</feature>
<protein>
    <recommendedName>
        <fullName evidence="8">G-protein coupled receptors family 1 profile domain-containing protein</fullName>
    </recommendedName>
</protein>
<dbReference type="Proteomes" id="UP000594262">
    <property type="component" value="Unplaced"/>
</dbReference>
<feature type="transmembrane region" description="Helical" evidence="7">
    <location>
        <begin position="154"/>
        <end position="175"/>
    </location>
</feature>
<dbReference type="PROSITE" id="PS50262">
    <property type="entry name" value="G_PROTEIN_RECEP_F1_2"/>
    <property type="match status" value="1"/>
</dbReference>
<evidence type="ECO:0000256" key="4">
    <source>
        <dbReference type="ARBA" id="ARBA00022989"/>
    </source>
</evidence>
<evidence type="ECO:0000256" key="1">
    <source>
        <dbReference type="ARBA" id="ARBA00004651"/>
    </source>
</evidence>
<name>A0A7M6DNN5_9CNID</name>
<dbReference type="InterPro" id="IPR017452">
    <property type="entry name" value="GPCR_Rhodpsn_7TM"/>
</dbReference>
<dbReference type="AlphaFoldDB" id="A0A7M6DNN5"/>
<keyword evidence="4 7" id="KW-1133">Transmembrane helix</keyword>